<protein>
    <recommendedName>
        <fullName evidence="3">Secreted protein</fullName>
    </recommendedName>
</protein>
<accession>A0AAV1KIY5</accession>
<evidence type="ECO:0000313" key="2">
    <source>
        <dbReference type="Proteomes" id="UP001314205"/>
    </source>
</evidence>
<dbReference type="EMBL" id="CAVLGL010000046">
    <property type="protein sequence ID" value="CAK1582988.1"/>
    <property type="molecule type" value="Genomic_DNA"/>
</dbReference>
<name>A0AAV1KIY5_9NEOP</name>
<reference evidence="1 2" key="1">
    <citation type="submission" date="2023-11" db="EMBL/GenBank/DDBJ databases">
        <authorList>
            <person name="Hedman E."/>
            <person name="Englund M."/>
            <person name="Stromberg M."/>
            <person name="Nyberg Akerstrom W."/>
            <person name="Nylinder S."/>
            <person name="Jareborg N."/>
            <person name="Kallberg Y."/>
            <person name="Kronander E."/>
        </authorList>
    </citation>
    <scope>NUCLEOTIDE SEQUENCE [LARGE SCALE GENOMIC DNA]</scope>
</reference>
<evidence type="ECO:0000313" key="1">
    <source>
        <dbReference type="EMBL" id="CAK1582988.1"/>
    </source>
</evidence>
<gene>
    <name evidence="1" type="ORF">PARMNEM_LOCUS4448</name>
</gene>
<keyword evidence="2" id="KW-1185">Reference proteome</keyword>
<dbReference type="Proteomes" id="UP001314205">
    <property type="component" value="Unassembled WGS sequence"/>
</dbReference>
<sequence length="105" mass="12253">MAVLRVTAPSVWRGCGAPHHLTGAVDARPQVNMRRYHAVSYENRSAVCRNDLPNHGQPLVRSYAKCRSNHTCRHFYIIFYNFSIPMLRYLTSEKCDSRNKRRDCR</sequence>
<proteinExistence type="predicted"/>
<evidence type="ECO:0008006" key="3">
    <source>
        <dbReference type="Google" id="ProtNLM"/>
    </source>
</evidence>
<dbReference type="AlphaFoldDB" id="A0AAV1KIY5"/>
<organism evidence="1 2">
    <name type="scientific">Parnassius mnemosyne</name>
    <name type="common">clouded apollo</name>
    <dbReference type="NCBI Taxonomy" id="213953"/>
    <lineage>
        <taxon>Eukaryota</taxon>
        <taxon>Metazoa</taxon>
        <taxon>Ecdysozoa</taxon>
        <taxon>Arthropoda</taxon>
        <taxon>Hexapoda</taxon>
        <taxon>Insecta</taxon>
        <taxon>Pterygota</taxon>
        <taxon>Neoptera</taxon>
        <taxon>Endopterygota</taxon>
        <taxon>Lepidoptera</taxon>
        <taxon>Glossata</taxon>
        <taxon>Ditrysia</taxon>
        <taxon>Papilionoidea</taxon>
        <taxon>Papilionidae</taxon>
        <taxon>Parnassiinae</taxon>
        <taxon>Parnassini</taxon>
        <taxon>Parnassius</taxon>
        <taxon>Driopa</taxon>
    </lineage>
</organism>
<comment type="caution">
    <text evidence="1">The sequence shown here is derived from an EMBL/GenBank/DDBJ whole genome shotgun (WGS) entry which is preliminary data.</text>
</comment>